<evidence type="ECO:0000256" key="9">
    <source>
        <dbReference type="PIRSR" id="PIRSR001415-1"/>
    </source>
</evidence>
<dbReference type="EMBL" id="SHBJ01000026">
    <property type="protein sequence ID" value="RZO27865.1"/>
    <property type="molecule type" value="Genomic_DNA"/>
</dbReference>
<dbReference type="SMART" id="SM01004">
    <property type="entry name" value="ALAD"/>
    <property type="match status" value="1"/>
</dbReference>
<dbReference type="UniPathway" id="UPA00251">
    <property type="reaction ID" value="UER00318"/>
</dbReference>
<dbReference type="InterPro" id="IPR001731">
    <property type="entry name" value="ALAD"/>
</dbReference>
<dbReference type="PANTHER" id="PTHR11458:SF0">
    <property type="entry name" value="DELTA-AMINOLEVULINIC ACID DEHYDRATASE"/>
    <property type="match status" value="1"/>
</dbReference>
<feature type="active site" description="Schiff-base intermediate with substrate" evidence="9">
    <location>
        <position position="256"/>
    </location>
</feature>
<evidence type="ECO:0000256" key="2">
    <source>
        <dbReference type="ARBA" id="ARBA00008055"/>
    </source>
</evidence>
<evidence type="ECO:0000256" key="7">
    <source>
        <dbReference type="ARBA" id="ARBA00023244"/>
    </source>
</evidence>
<dbReference type="GO" id="GO:0005829">
    <property type="term" value="C:cytosol"/>
    <property type="evidence" value="ECO:0007669"/>
    <property type="project" value="TreeGrafter"/>
</dbReference>
<dbReference type="Pfam" id="PF00490">
    <property type="entry name" value="ALAD"/>
    <property type="match status" value="1"/>
</dbReference>
<dbReference type="GO" id="GO:0004655">
    <property type="term" value="F:porphobilinogen synthase activity"/>
    <property type="evidence" value="ECO:0007669"/>
    <property type="project" value="UniProtKB-EC"/>
</dbReference>
<dbReference type="EC" id="4.2.1.24" evidence="3 11"/>
<evidence type="ECO:0000256" key="12">
    <source>
        <dbReference type="RuleBase" id="RU004161"/>
    </source>
</evidence>
<dbReference type="PRINTS" id="PR00144">
    <property type="entry name" value="DALDHYDRTASE"/>
</dbReference>
<comment type="subunit">
    <text evidence="11">Homooctamer.</text>
</comment>
<dbReference type="InterPro" id="IPR013785">
    <property type="entry name" value="Aldolase_TIM"/>
</dbReference>
<dbReference type="AlphaFoldDB" id="A0A520N375"/>
<feature type="active site" description="Schiff-base intermediate with substrate" evidence="9">
    <location>
        <position position="201"/>
    </location>
</feature>
<organism evidence="13 14">
    <name type="scientific">SAR86 cluster bacterium</name>
    <dbReference type="NCBI Taxonomy" id="2030880"/>
    <lineage>
        <taxon>Bacteria</taxon>
        <taxon>Pseudomonadati</taxon>
        <taxon>Pseudomonadota</taxon>
        <taxon>Gammaproteobacteria</taxon>
        <taxon>SAR86 cluster</taxon>
    </lineage>
</organism>
<name>A0A520N375_9GAMM</name>
<dbReference type="PANTHER" id="PTHR11458">
    <property type="entry name" value="DELTA-AMINOLEVULINIC ACID DEHYDRATASE"/>
    <property type="match status" value="1"/>
</dbReference>
<dbReference type="PROSITE" id="PS00169">
    <property type="entry name" value="D_ALA_DEHYDRATASE"/>
    <property type="match status" value="1"/>
</dbReference>
<comment type="similarity">
    <text evidence="2 12">Belongs to the ALAD family.</text>
</comment>
<sequence length="333" mass="36999">MFIDRKFPNTRLRRLRRNTNLIDLVSETNLTSNDLIQPIFIKENFKGSEVIESMPNILRYGIDGALKEIEDIVLSGVNTIAVFPVIDTANKDSKGSEAIKKDNFMSASIQAIKKQFPDILLIADVALDPYTDHGHDGIIINEEVDNDETCKLLIEQSLILAESGADIIAPSDMMDGRIGLIRQALEKNNFKNTILLSYAAKFSSKFYGPFRDAVGSSSNLGNSSKSSYQMSSNNKQEALQEVAMDINEGADIVMIKPAMPYLDIIHLVKDSFKIPTFAYQVSGEYCMLKLAISEGWLDQEVMLESLVSIKRAGADAILTYAAKEISKEIKINE</sequence>
<accession>A0A520N375</accession>
<dbReference type="SUPFAM" id="SSF51569">
    <property type="entry name" value="Aldolase"/>
    <property type="match status" value="1"/>
</dbReference>
<dbReference type="NCBIfam" id="NF006762">
    <property type="entry name" value="PRK09283.1"/>
    <property type="match status" value="1"/>
</dbReference>
<dbReference type="InterPro" id="IPR030656">
    <property type="entry name" value="ALAD_AS"/>
</dbReference>
<dbReference type="PIRSF" id="PIRSF001415">
    <property type="entry name" value="Porphbilin_synth"/>
    <property type="match status" value="1"/>
</dbReference>
<keyword evidence="6 11" id="KW-0456">Lyase</keyword>
<keyword evidence="10" id="KW-0479">Metal-binding</keyword>
<reference evidence="13 14" key="1">
    <citation type="submission" date="2019-02" db="EMBL/GenBank/DDBJ databases">
        <title>Prokaryotic population dynamics and viral predation in marine succession experiment using metagenomics: the confinement effect.</title>
        <authorList>
            <person name="Haro-Moreno J.M."/>
            <person name="Rodriguez-Valera F."/>
            <person name="Lopez-Perez M."/>
        </authorList>
    </citation>
    <scope>NUCLEOTIDE SEQUENCE [LARGE SCALE GENOMIC DNA]</scope>
    <source>
        <strain evidence="13">MED-G164</strain>
    </source>
</reference>
<feature type="binding site" evidence="10">
    <location>
        <position position="241"/>
    </location>
    <ligand>
        <name>Mg(2+)</name>
        <dbReference type="ChEBI" id="CHEBI:18420"/>
    </ligand>
</feature>
<dbReference type="Gene3D" id="3.20.20.70">
    <property type="entry name" value="Aldolase class I"/>
    <property type="match status" value="1"/>
</dbReference>
<keyword evidence="10" id="KW-0460">Magnesium</keyword>
<dbReference type="GO" id="GO:0008270">
    <property type="term" value="F:zinc ion binding"/>
    <property type="evidence" value="ECO:0007669"/>
    <property type="project" value="TreeGrafter"/>
</dbReference>
<evidence type="ECO:0000256" key="6">
    <source>
        <dbReference type="ARBA" id="ARBA00023239"/>
    </source>
</evidence>
<keyword evidence="5" id="KW-0350">Heme biosynthesis</keyword>
<protein>
    <recommendedName>
        <fullName evidence="4 11">Delta-aminolevulinic acid dehydratase</fullName>
        <ecNumber evidence="3 11">4.2.1.24</ecNumber>
    </recommendedName>
</protein>
<comment type="pathway">
    <text evidence="1">Porphyrin-containing compound metabolism; protoporphyrin-IX biosynthesis; coproporphyrinogen-III from 5-aminolevulinate: step 1/4.</text>
</comment>
<evidence type="ECO:0000256" key="10">
    <source>
        <dbReference type="PIRSR" id="PIRSR001415-5"/>
    </source>
</evidence>
<evidence type="ECO:0000256" key="5">
    <source>
        <dbReference type="ARBA" id="ARBA00023133"/>
    </source>
</evidence>
<evidence type="ECO:0000313" key="13">
    <source>
        <dbReference type="EMBL" id="RZO27865.1"/>
    </source>
</evidence>
<evidence type="ECO:0000256" key="8">
    <source>
        <dbReference type="ARBA" id="ARBA00047651"/>
    </source>
</evidence>
<evidence type="ECO:0000256" key="3">
    <source>
        <dbReference type="ARBA" id="ARBA00012053"/>
    </source>
</evidence>
<comment type="caution">
    <text evidence="13">The sequence shown here is derived from an EMBL/GenBank/DDBJ whole genome shotgun (WGS) entry which is preliminary data.</text>
</comment>
<keyword evidence="7 11" id="KW-0627">Porphyrin biosynthesis</keyword>
<dbReference type="GO" id="GO:0006782">
    <property type="term" value="P:protoporphyrinogen IX biosynthetic process"/>
    <property type="evidence" value="ECO:0007669"/>
    <property type="project" value="UniProtKB-UniPathway"/>
</dbReference>
<evidence type="ECO:0000256" key="1">
    <source>
        <dbReference type="ARBA" id="ARBA00004694"/>
    </source>
</evidence>
<evidence type="ECO:0000256" key="11">
    <source>
        <dbReference type="RuleBase" id="RU000515"/>
    </source>
</evidence>
<dbReference type="Proteomes" id="UP000315283">
    <property type="component" value="Unassembled WGS sequence"/>
</dbReference>
<evidence type="ECO:0000256" key="4">
    <source>
        <dbReference type="ARBA" id="ARBA00020771"/>
    </source>
</evidence>
<evidence type="ECO:0000313" key="14">
    <source>
        <dbReference type="Proteomes" id="UP000315283"/>
    </source>
</evidence>
<dbReference type="FunFam" id="3.20.20.70:FF:000019">
    <property type="entry name" value="Delta-aminolevulinic acid dehydratase"/>
    <property type="match status" value="1"/>
</dbReference>
<gene>
    <name evidence="13" type="primary">hemB</name>
    <name evidence="13" type="ORF">EVA97_03620</name>
</gene>
<comment type="catalytic activity">
    <reaction evidence="8 11">
        <text>2 5-aminolevulinate = porphobilinogen + 2 H2O + H(+)</text>
        <dbReference type="Rhea" id="RHEA:24064"/>
        <dbReference type="ChEBI" id="CHEBI:15377"/>
        <dbReference type="ChEBI" id="CHEBI:15378"/>
        <dbReference type="ChEBI" id="CHEBI:58126"/>
        <dbReference type="ChEBI" id="CHEBI:356416"/>
        <dbReference type="EC" id="4.2.1.24"/>
    </reaction>
</comment>
<proteinExistence type="inferred from homology"/>